<dbReference type="InterPro" id="IPR006765">
    <property type="entry name" value="Polyketide_synth_cyclase"/>
</dbReference>
<keyword evidence="2" id="KW-1185">Reference proteome</keyword>
<organism evidence="1 2">
    <name type="scientific">Nocardia transvalensis</name>
    <dbReference type="NCBI Taxonomy" id="37333"/>
    <lineage>
        <taxon>Bacteria</taxon>
        <taxon>Bacillati</taxon>
        <taxon>Actinomycetota</taxon>
        <taxon>Actinomycetes</taxon>
        <taxon>Mycobacteriales</taxon>
        <taxon>Nocardiaceae</taxon>
        <taxon>Nocardia</taxon>
    </lineage>
</organism>
<protein>
    <submittedName>
        <fullName evidence="1">Cyclase</fullName>
    </submittedName>
</protein>
<name>A0A7W9PMP5_9NOCA</name>
<dbReference type="Gene3D" id="3.30.70.1090">
    <property type="entry name" value="Dimeric alpha+beta barrel"/>
    <property type="match status" value="1"/>
</dbReference>
<reference evidence="1 2" key="1">
    <citation type="submission" date="2020-08" db="EMBL/GenBank/DDBJ databases">
        <title>Sequencing the genomes of 1000 actinobacteria strains.</title>
        <authorList>
            <person name="Klenk H.-P."/>
        </authorList>
    </citation>
    <scope>NUCLEOTIDE SEQUENCE [LARGE SCALE GENOMIC DNA]</scope>
    <source>
        <strain evidence="1 2">DSM 43582</strain>
    </source>
</reference>
<sequence>MFTTLIIAKFQRHDLNAISELFGEFDKTDMPERMGTLRRQLFNYHDLYIHAQDFAEDHGPEQVEKARQDPRFVRISDDLRPFFDPYDPSWSSPKDAMASCFYRWQR</sequence>
<gene>
    <name evidence="1" type="ORF">BJY24_007235</name>
</gene>
<dbReference type="GO" id="GO:0030639">
    <property type="term" value="P:polyketide biosynthetic process"/>
    <property type="evidence" value="ECO:0007669"/>
    <property type="project" value="InterPro"/>
</dbReference>
<evidence type="ECO:0000313" key="2">
    <source>
        <dbReference type="Proteomes" id="UP000540412"/>
    </source>
</evidence>
<dbReference type="InterPro" id="IPR011008">
    <property type="entry name" value="Dimeric_a/b-barrel"/>
</dbReference>
<dbReference type="EMBL" id="JACHIT010000002">
    <property type="protein sequence ID" value="MBB5918323.1"/>
    <property type="molecule type" value="Genomic_DNA"/>
</dbReference>
<dbReference type="AlphaFoldDB" id="A0A7W9PMP5"/>
<proteinExistence type="predicted"/>
<comment type="caution">
    <text evidence="1">The sequence shown here is derived from an EMBL/GenBank/DDBJ whole genome shotgun (WGS) entry which is preliminary data.</text>
</comment>
<evidence type="ECO:0000313" key="1">
    <source>
        <dbReference type="EMBL" id="MBB5918323.1"/>
    </source>
</evidence>
<accession>A0A7W9PMP5</accession>
<dbReference type="SUPFAM" id="SSF54909">
    <property type="entry name" value="Dimeric alpha+beta barrel"/>
    <property type="match status" value="1"/>
</dbReference>
<dbReference type="InterPro" id="IPR038474">
    <property type="entry name" value="Polyketide_synth_cyclase_sf"/>
</dbReference>
<dbReference type="Proteomes" id="UP000540412">
    <property type="component" value="Unassembled WGS sequence"/>
</dbReference>
<dbReference type="RefSeq" id="WP_040753303.1">
    <property type="nucleotide sequence ID" value="NZ_JACHIT010000002.1"/>
</dbReference>
<dbReference type="Pfam" id="PF04673">
    <property type="entry name" value="Cyclase_polyket"/>
    <property type="match status" value="1"/>
</dbReference>